<feature type="transmembrane region" description="Helical" evidence="6">
    <location>
        <begin position="58"/>
        <end position="81"/>
    </location>
</feature>
<feature type="transmembrane region" description="Helical" evidence="6">
    <location>
        <begin position="153"/>
        <end position="173"/>
    </location>
</feature>
<dbReference type="PATRIC" id="fig|1423778.4.peg.1254"/>
<evidence type="ECO:0000259" key="7">
    <source>
        <dbReference type="Pfam" id="PF02687"/>
    </source>
</evidence>
<comment type="subcellular location">
    <subcellularLocation>
        <location evidence="1">Cell membrane</location>
        <topology evidence="1">Multi-pass membrane protein</topology>
    </subcellularLocation>
</comment>
<reference evidence="8 9" key="1">
    <citation type="journal article" date="2015" name="Genome Announc.">
        <title>Expanding the biotechnology potential of lactobacilli through comparative genomics of 213 strains and associated genera.</title>
        <authorList>
            <person name="Sun Z."/>
            <person name="Harris H.M."/>
            <person name="McCann A."/>
            <person name="Guo C."/>
            <person name="Argimon S."/>
            <person name="Zhang W."/>
            <person name="Yang X."/>
            <person name="Jeffery I.B."/>
            <person name="Cooney J.C."/>
            <person name="Kagawa T.F."/>
            <person name="Liu W."/>
            <person name="Song Y."/>
            <person name="Salvetti E."/>
            <person name="Wrobel A."/>
            <person name="Rasinkangas P."/>
            <person name="Parkhill J."/>
            <person name="Rea M.C."/>
            <person name="O'Sullivan O."/>
            <person name="Ritari J."/>
            <person name="Douillard F.P."/>
            <person name="Paul Ross R."/>
            <person name="Yang R."/>
            <person name="Briner A.E."/>
            <person name="Felis G.E."/>
            <person name="de Vos W.M."/>
            <person name="Barrangou R."/>
            <person name="Klaenhammer T.R."/>
            <person name="Caufield P.W."/>
            <person name="Cui Y."/>
            <person name="Zhang H."/>
            <person name="O'Toole P.W."/>
        </authorList>
    </citation>
    <scope>NUCLEOTIDE SEQUENCE [LARGE SCALE GENOMIC DNA]</scope>
    <source>
        <strain evidence="8 9">DSM 15707</strain>
    </source>
</reference>
<organism evidence="8 9">
    <name type="scientific">Paucilactobacillus oligofermentans DSM 15707 = LMG 22743</name>
    <dbReference type="NCBI Taxonomy" id="1423778"/>
    <lineage>
        <taxon>Bacteria</taxon>
        <taxon>Bacillati</taxon>
        <taxon>Bacillota</taxon>
        <taxon>Bacilli</taxon>
        <taxon>Lactobacillales</taxon>
        <taxon>Lactobacillaceae</taxon>
        <taxon>Paucilactobacillus</taxon>
    </lineage>
</organism>
<protein>
    <recommendedName>
        <fullName evidence="7">ABC3 transporter permease C-terminal domain-containing protein</fullName>
    </recommendedName>
</protein>
<dbReference type="KEGG" id="lol:LACOL_0085"/>
<sequence>MISMGFYQFRYSWRVWLTASFIFIIAGWLIGFCLTGIFSIQSALSSTTRLTNDPSPLFIIPMIFGGLTLFFVLGGIISSALKEMQLEYQLWAILGASPRQISRLVGVQLMILGLLSSIIGYFISLITVAPFYYLLQKNLGSDWLPTVPFKFSVLILIITSGIIAVTCFITGFIRTKKCLKQLDESKKTKQKFLNLSNLLTTVCLIGITIIIISILISSPINISAHPSIITNAEIQPLYFTLILLITLQLSSGRGLFPWIIFIMTKYLPTNKTAIGGTAQKQAIANSERITTTIIPLLIVQTLLVGLYELLFGFTSPNQIDIQNVVVSFIVYVGAPLILVIANIISLTMLNGRQQINNLVQLTQLGFTKLDLLKERLSENLIIFAVLLVASVFNSLILFTILALICFKTGVSLNISLLNIITISCVGAIITGIILTIIDWYIILQHHYCID</sequence>
<dbReference type="Proteomes" id="UP000051697">
    <property type="component" value="Unassembled WGS sequence"/>
</dbReference>
<gene>
    <name evidence="8" type="ORF">FC70_GL001220</name>
</gene>
<evidence type="ECO:0000256" key="3">
    <source>
        <dbReference type="ARBA" id="ARBA00022692"/>
    </source>
</evidence>
<dbReference type="InterPro" id="IPR003838">
    <property type="entry name" value="ABC3_permease_C"/>
</dbReference>
<dbReference type="EMBL" id="AZFE01000031">
    <property type="protein sequence ID" value="KRL55618.1"/>
    <property type="molecule type" value="Genomic_DNA"/>
</dbReference>
<keyword evidence="3 6" id="KW-0812">Transmembrane</keyword>
<feature type="transmembrane region" description="Helical" evidence="6">
    <location>
        <begin position="325"/>
        <end position="349"/>
    </location>
</feature>
<dbReference type="GO" id="GO:0005886">
    <property type="term" value="C:plasma membrane"/>
    <property type="evidence" value="ECO:0007669"/>
    <property type="project" value="UniProtKB-SubCell"/>
</dbReference>
<feature type="transmembrane region" description="Helical" evidence="6">
    <location>
        <begin position="194"/>
        <end position="217"/>
    </location>
</feature>
<dbReference type="OrthoDB" id="2208849at2"/>
<feature type="transmembrane region" description="Helical" evidence="6">
    <location>
        <begin position="12"/>
        <end position="38"/>
    </location>
</feature>
<feature type="transmembrane region" description="Helical" evidence="6">
    <location>
        <begin position="416"/>
        <end position="442"/>
    </location>
</feature>
<feature type="transmembrane region" description="Helical" evidence="6">
    <location>
        <begin position="380"/>
        <end position="404"/>
    </location>
</feature>
<keyword evidence="4 6" id="KW-1133">Transmembrane helix</keyword>
<evidence type="ECO:0000313" key="9">
    <source>
        <dbReference type="Proteomes" id="UP000051697"/>
    </source>
</evidence>
<accession>A0A0R1RN91</accession>
<dbReference type="AlphaFoldDB" id="A0A0R1RN91"/>
<proteinExistence type="predicted"/>
<feature type="transmembrane region" description="Helical" evidence="6">
    <location>
        <begin position="293"/>
        <end position="313"/>
    </location>
</feature>
<dbReference type="STRING" id="1423778.FC70_GL001220"/>
<comment type="caution">
    <text evidence="8">The sequence shown here is derived from an EMBL/GenBank/DDBJ whole genome shotgun (WGS) entry which is preliminary data.</text>
</comment>
<keyword evidence="9" id="KW-1185">Reference proteome</keyword>
<evidence type="ECO:0000256" key="1">
    <source>
        <dbReference type="ARBA" id="ARBA00004651"/>
    </source>
</evidence>
<feature type="transmembrane region" description="Helical" evidence="6">
    <location>
        <begin position="237"/>
        <end position="261"/>
    </location>
</feature>
<keyword evidence="2" id="KW-1003">Cell membrane</keyword>
<evidence type="ECO:0000313" key="8">
    <source>
        <dbReference type="EMBL" id="KRL55618.1"/>
    </source>
</evidence>
<dbReference type="Pfam" id="PF02687">
    <property type="entry name" value="FtsX"/>
    <property type="match status" value="1"/>
</dbReference>
<feature type="transmembrane region" description="Helical" evidence="6">
    <location>
        <begin position="109"/>
        <end position="133"/>
    </location>
</feature>
<evidence type="ECO:0000256" key="2">
    <source>
        <dbReference type="ARBA" id="ARBA00022475"/>
    </source>
</evidence>
<keyword evidence="5 6" id="KW-0472">Membrane</keyword>
<name>A0A0R1RN91_9LACO</name>
<evidence type="ECO:0000256" key="5">
    <source>
        <dbReference type="ARBA" id="ARBA00023136"/>
    </source>
</evidence>
<evidence type="ECO:0000256" key="4">
    <source>
        <dbReference type="ARBA" id="ARBA00022989"/>
    </source>
</evidence>
<feature type="domain" description="ABC3 transporter permease C-terminal" evidence="7">
    <location>
        <begin position="67"/>
        <end position="180"/>
    </location>
</feature>
<evidence type="ECO:0000256" key="6">
    <source>
        <dbReference type="SAM" id="Phobius"/>
    </source>
</evidence>